<feature type="transmembrane region" description="Helical" evidence="1">
    <location>
        <begin position="239"/>
        <end position="256"/>
    </location>
</feature>
<keyword evidence="3" id="KW-1185">Reference proteome</keyword>
<accession>A0A221KFN1</accession>
<feature type="transmembrane region" description="Helical" evidence="1">
    <location>
        <begin position="399"/>
        <end position="420"/>
    </location>
</feature>
<dbReference type="Proteomes" id="UP000199729">
    <property type="component" value="Chromosome"/>
</dbReference>
<evidence type="ECO:0000256" key="1">
    <source>
        <dbReference type="SAM" id="Phobius"/>
    </source>
</evidence>
<proteinExistence type="predicted"/>
<keyword evidence="1" id="KW-0472">Membrane</keyword>
<feature type="transmembrane region" description="Helical" evidence="1">
    <location>
        <begin position="20"/>
        <end position="36"/>
    </location>
</feature>
<evidence type="ECO:0000313" key="2">
    <source>
        <dbReference type="EMBL" id="ASM77603.1"/>
    </source>
</evidence>
<feature type="transmembrane region" description="Helical" evidence="1">
    <location>
        <begin position="304"/>
        <end position="321"/>
    </location>
</feature>
<gene>
    <name evidence="2" type="ORF">VITFI_CDS1825</name>
</gene>
<dbReference type="AlphaFoldDB" id="A0A221KFN1"/>
<feature type="transmembrane region" description="Helical" evidence="1">
    <location>
        <begin position="353"/>
        <end position="373"/>
    </location>
</feature>
<keyword evidence="1" id="KW-0812">Transmembrane</keyword>
<reference evidence="2 3" key="1">
    <citation type="submission" date="2017-07" db="EMBL/GenBank/DDBJ databases">
        <title>Complete Genome Sequence of the cosmetic ferment Vitreoscilla filiformis (ATCC15551).</title>
        <authorList>
            <person name="Contreras S."/>
            <person name="Sagory-Zalkind P."/>
            <person name="Blanquart H."/>
            <person name="Iltis A."/>
            <person name="Morand S.C."/>
        </authorList>
    </citation>
    <scope>NUCLEOTIDE SEQUENCE [LARGE SCALE GENOMIC DNA]</scope>
    <source>
        <strain evidence="2 3">ATCC 15551</strain>
    </source>
</reference>
<evidence type="ECO:0000313" key="3">
    <source>
        <dbReference type="Proteomes" id="UP000199729"/>
    </source>
</evidence>
<feature type="transmembrane region" description="Helical" evidence="1">
    <location>
        <begin position="432"/>
        <end position="455"/>
    </location>
</feature>
<feature type="transmembrane region" description="Helical" evidence="1">
    <location>
        <begin position="48"/>
        <end position="69"/>
    </location>
</feature>
<feature type="transmembrane region" description="Helical" evidence="1">
    <location>
        <begin position="268"/>
        <end position="292"/>
    </location>
</feature>
<dbReference type="EMBL" id="CP022423">
    <property type="protein sequence ID" value="ASM77603.1"/>
    <property type="molecule type" value="Genomic_DNA"/>
</dbReference>
<feature type="transmembrane region" description="Helical" evidence="1">
    <location>
        <begin position="104"/>
        <end position="122"/>
    </location>
</feature>
<organism evidence="2 3">
    <name type="scientific">Vitreoscilla filiformis</name>
    <dbReference type="NCBI Taxonomy" id="63"/>
    <lineage>
        <taxon>Bacteria</taxon>
        <taxon>Pseudomonadati</taxon>
        <taxon>Pseudomonadota</taxon>
        <taxon>Betaproteobacteria</taxon>
        <taxon>Neisseriales</taxon>
        <taxon>Neisseriaceae</taxon>
        <taxon>Vitreoscilla</taxon>
    </lineage>
</organism>
<name>A0A221KFN1_VITFI</name>
<feature type="transmembrane region" description="Helical" evidence="1">
    <location>
        <begin position="327"/>
        <end position="346"/>
    </location>
</feature>
<dbReference type="KEGG" id="vff:VITFI_CDS1825"/>
<feature type="transmembrane region" description="Helical" evidence="1">
    <location>
        <begin position="195"/>
        <end position="227"/>
    </location>
</feature>
<sequence length="565" mass="61414">MNLPTPALVPHRAAQALPRWALWLLCAAYVLPGVIGRDPWRNADLTAYAYMLAMAEGRTSWLAPMLGGLPTDGALLPHWLGAVFIQALGSWIDPALAARLPFALLLLATLAGVWYATFHLARTEAAQPVRFAFGGEAHPVDYARALADGALLALVACLGLLQLGHETTPELVQLSEVAALLWALAAAPFRTHIAGWVAGLAVVALALSGAPSLALALGTAGGLVWAFSNYPQVRRLSPWLLLALAVAAGLATWADAWRWRLDGPRSLAGLWAMGRTLVWFTWPTWPLVLWTLWRWRHHWHHRHISIPLSMVAVCSGAFVLMNGYDRVLMLALPGLAVLAAFALPTLQRSAGAAIDWFSVFFFSLAALAVWVIYASMQGGVPAQPLANILRLAPGFEVRFQAVELLFAALGTLAWLALVRWRTARHRHPLWKTLVLPASGVTLSWLLTMTLLLPVLDYARSPRPLITALARHVPRGSCVVLQGGSRPSIAALEALGGYRVQPLGRHGIRRSDVLAGSPGCNHWLIESRTNAAEPSGAPEGWVLLARVRRPTDRHTQTWVYQRPSAS</sequence>
<keyword evidence="1" id="KW-1133">Transmembrane helix</keyword>
<protein>
    <recommendedName>
        <fullName evidence="4">Inner membrane transmembrane protein</fullName>
    </recommendedName>
</protein>
<evidence type="ECO:0008006" key="4">
    <source>
        <dbReference type="Google" id="ProtNLM"/>
    </source>
</evidence>
<dbReference type="OrthoDB" id="8556356at2"/>